<dbReference type="SMART" id="SM00387">
    <property type="entry name" value="HATPase_c"/>
    <property type="match status" value="1"/>
</dbReference>
<dbReference type="Gene3D" id="1.10.287.130">
    <property type="match status" value="1"/>
</dbReference>
<dbReference type="SUPFAM" id="SSF47384">
    <property type="entry name" value="Homodimeric domain of signal transducing histidine kinase"/>
    <property type="match status" value="1"/>
</dbReference>
<keyword evidence="3 11" id="KW-0597">Phosphoprotein</keyword>
<comment type="catalytic activity">
    <reaction evidence="1">
        <text>ATP + protein L-histidine = ADP + protein N-phospho-L-histidine.</text>
        <dbReference type="EC" id="2.7.13.3"/>
    </reaction>
</comment>
<dbReference type="InterPro" id="IPR036890">
    <property type="entry name" value="HATPase_C_sf"/>
</dbReference>
<evidence type="ECO:0000256" key="1">
    <source>
        <dbReference type="ARBA" id="ARBA00000085"/>
    </source>
</evidence>
<dbReference type="Gene3D" id="2.60.40.10">
    <property type="entry name" value="Immunoglobulins"/>
    <property type="match status" value="1"/>
</dbReference>
<accession>A0A521BPW2</accession>
<proteinExistence type="predicted"/>
<dbReference type="SUPFAM" id="SSF55874">
    <property type="entry name" value="ATPase domain of HSP90 chaperone/DNA topoisomerase II/histidine kinase"/>
    <property type="match status" value="1"/>
</dbReference>
<dbReference type="EC" id="2.7.13.3" evidence="2"/>
<dbReference type="Pfam" id="PF07494">
    <property type="entry name" value="Reg_prop"/>
    <property type="match status" value="7"/>
</dbReference>
<evidence type="ECO:0000256" key="7">
    <source>
        <dbReference type="ARBA" id="ARBA00022840"/>
    </source>
</evidence>
<dbReference type="Pfam" id="PF00072">
    <property type="entry name" value="Response_reg"/>
    <property type="match status" value="1"/>
</dbReference>
<dbReference type="SUPFAM" id="SSF52172">
    <property type="entry name" value="CheY-like"/>
    <property type="match status" value="1"/>
</dbReference>
<evidence type="ECO:0000313" key="16">
    <source>
        <dbReference type="EMBL" id="SMO48801.1"/>
    </source>
</evidence>
<name>A0A521BPW2_9SPHI</name>
<evidence type="ECO:0000256" key="4">
    <source>
        <dbReference type="ARBA" id="ARBA00022679"/>
    </source>
</evidence>
<dbReference type="InterPro" id="IPR018060">
    <property type="entry name" value="HTH_AraC"/>
</dbReference>
<evidence type="ECO:0000259" key="13">
    <source>
        <dbReference type="PROSITE" id="PS01124"/>
    </source>
</evidence>
<dbReference type="CDD" id="cd00082">
    <property type="entry name" value="HisKA"/>
    <property type="match status" value="1"/>
</dbReference>
<dbReference type="SMART" id="SM00448">
    <property type="entry name" value="REC"/>
    <property type="match status" value="1"/>
</dbReference>
<protein>
    <recommendedName>
        <fullName evidence="2">histidine kinase</fullName>
        <ecNumber evidence="2">2.7.13.3</ecNumber>
    </recommendedName>
</protein>
<dbReference type="Gene3D" id="2.130.10.10">
    <property type="entry name" value="YVTN repeat-like/Quinoprotein amine dehydrogenase"/>
    <property type="match status" value="2"/>
</dbReference>
<dbReference type="InterPro" id="IPR013783">
    <property type="entry name" value="Ig-like_fold"/>
</dbReference>
<dbReference type="InterPro" id="IPR004358">
    <property type="entry name" value="Sig_transdc_His_kin-like_C"/>
</dbReference>
<dbReference type="InterPro" id="IPR005467">
    <property type="entry name" value="His_kinase_dom"/>
</dbReference>
<feature type="modified residue" description="4-aspartylphosphate" evidence="11">
    <location>
        <position position="1168"/>
    </location>
</feature>
<keyword evidence="8" id="KW-0902">Two-component regulatory system</keyword>
<dbReference type="InterPro" id="IPR015943">
    <property type="entry name" value="WD40/YVTN_repeat-like_dom_sf"/>
</dbReference>
<dbReference type="Pfam" id="PF00512">
    <property type="entry name" value="HisKA"/>
    <property type="match status" value="1"/>
</dbReference>
<feature type="domain" description="HTH araC/xylS-type" evidence="13">
    <location>
        <begin position="1267"/>
        <end position="1366"/>
    </location>
</feature>
<dbReference type="SMART" id="SM00342">
    <property type="entry name" value="HTH_ARAC"/>
    <property type="match status" value="1"/>
</dbReference>
<reference evidence="16 17" key="1">
    <citation type="submission" date="2017-05" db="EMBL/GenBank/DDBJ databases">
        <authorList>
            <person name="Varghese N."/>
            <person name="Submissions S."/>
        </authorList>
    </citation>
    <scope>NUCLEOTIDE SEQUENCE [LARGE SCALE GENOMIC DNA]</scope>
    <source>
        <strain evidence="16 17">DSM 19036</strain>
    </source>
</reference>
<feature type="domain" description="Histidine kinase" evidence="14">
    <location>
        <begin position="847"/>
        <end position="1062"/>
    </location>
</feature>
<evidence type="ECO:0000256" key="8">
    <source>
        <dbReference type="ARBA" id="ARBA00023012"/>
    </source>
</evidence>
<dbReference type="Pfam" id="PF02518">
    <property type="entry name" value="HATPase_c"/>
    <property type="match status" value="1"/>
</dbReference>
<evidence type="ECO:0000256" key="10">
    <source>
        <dbReference type="ARBA" id="ARBA00023163"/>
    </source>
</evidence>
<dbReference type="GO" id="GO:0005524">
    <property type="term" value="F:ATP binding"/>
    <property type="evidence" value="ECO:0007669"/>
    <property type="project" value="UniProtKB-KW"/>
</dbReference>
<evidence type="ECO:0000259" key="14">
    <source>
        <dbReference type="PROSITE" id="PS50109"/>
    </source>
</evidence>
<keyword evidence="4" id="KW-0808">Transferase</keyword>
<gene>
    <name evidence="16" type="ORF">SAMN06265348_102454</name>
</gene>
<evidence type="ECO:0000313" key="17">
    <source>
        <dbReference type="Proteomes" id="UP000320300"/>
    </source>
</evidence>
<dbReference type="InterPro" id="IPR036097">
    <property type="entry name" value="HisK_dim/P_sf"/>
</dbReference>
<dbReference type="Gene3D" id="1.10.10.60">
    <property type="entry name" value="Homeodomain-like"/>
    <property type="match status" value="1"/>
</dbReference>
<dbReference type="InterPro" id="IPR003594">
    <property type="entry name" value="HATPase_dom"/>
</dbReference>
<keyword evidence="12" id="KW-0472">Membrane</keyword>
<dbReference type="PANTHER" id="PTHR43547:SF2">
    <property type="entry name" value="HYBRID SIGNAL TRANSDUCTION HISTIDINE KINASE C"/>
    <property type="match status" value="1"/>
</dbReference>
<keyword evidence="6" id="KW-0418">Kinase</keyword>
<dbReference type="PROSITE" id="PS50110">
    <property type="entry name" value="RESPONSE_REGULATORY"/>
    <property type="match status" value="1"/>
</dbReference>
<evidence type="ECO:0000256" key="9">
    <source>
        <dbReference type="ARBA" id="ARBA00023015"/>
    </source>
</evidence>
<dbReference type="SUPFAM" id="SSF63829">
    <property type="entry name" value="Calcium-dependent phosphotriesterase"/>
    <property type="match status" value="3"/>
</dbReference>
<dbReference type="FunFam" id="2.60.40.10:FF:000791">
    <property type="entry name" value="Two-component system sensor histidine kinase/response regulator"/>
    <property type="match status" value="1"/>
</dbReference>
<dbReference type="InterPro" id="IPR011123">
    <property type="entry name" value="Y_Y_Y"/>
</dbReference>
<dbReference type="Proteomes" id="UP000320300">
    <property type="component" value="Unassembled WGS sequence"/>
</dbReference>
<dbReference type="Pfam" id="PF07495">
    <property type="entry name" value="Y_Y_Y"/>
    <property type="match status" value="1"/>
</dbReference>
<dbReference type="Gene3D" id="3.40.50.2300">
    <property type="match status" value="1"/>
</dbReference>
<dbReference type="Gene3D" id="3.30.565.10">
    <property type="entry name" value="Histidine kinase-like ATPase, C-terminal domain"/>
    <property type="match status" value="1"/>
</dbReference>
<evidence type="ECO:0000259" key="15">
    <source>
        <dbReference type="PROSITE" id="PS50110"/>
    </source>
</evidence>
<keyword evidence="12" id="KW-1133">Transmembrane helix</keyword>
<evidence type="ECO:0000256" key="5">
    <source>
        <dbReference type="ARBA" id="ARBA00022741"/>
    </source>
</evidence>
<keyword evidence="17" id="KW-1185">Reference proteome</keyword>
<dbReference type="InterPro" id="IPR011110">
    <property type="entry name" value="Reg_prop"/>
</dbReference>
<dbReference type="PRINTS" id="PR00344">
    <property type="entry name" value="BCTRLSENSOR"/>
</dbReference>
<dbReference type="Pfam" id="PF12833">
    <property type="entry name" value="HTH_18"/>
    <property type="match status" value="1"/>
</dbReference>
<dbReference type="InterPro" id="IPR003661">
    <property type="entry name" value="HisK_dim/P_dom"/>
</dbReference>
<dbReference type="PROSITE" id="PS50109">
    <property type="entry name" value="HIS_KIN"/>
    <property type="match status" value="1"/>
</dbReference>
<dbReference type="FunFam" id="3.30.565.10:FF:000037">
    <property type="entry name" value="Hybrid sensor histidine kinase/response regulator"/>
    <property type="match status" value="1"/>
</dbReference>
<dbReference type="GO" id="GO:0003700">
    <property type="term" value="F:DNA-binding transcription factor activity"/>
    <property type="evidence" value="ECO:0007669"/>
    <property type="project" value="InterPro"/>
</dbReference>
<keyword evidence="10" id="KW-0804">Transcription</keyword>
<evidence type="ECO:0000256" key="12">
    <source>
        <dbReference type="SAM" id="Phobius"/>
    </source>
</evidence>
<evidence type="ECO:0000256" key="11">
    <source>
        <dbReference type="PROSITE-ProRule" id="PRU00169"/>
    </source>
</evidence>
<dbReference type="SMART" id="SM00388">
    <property type="entry name" value="HisKA"/>
    <property type="match status" value="1"/>
</dbReference>
<sequence length="1388" mass="157894">MKGLSIFLMLIGFTVYGQVPSGRTMHYTQKDGLSFNIINSIIQDNQGFIWFATGNGLNRFDGINFRTFKSDPQDSSGLPGNYIQKIFKDHQGTFWLSSRKGLYSFDLKTEKFSKHAVAKAAQRADVTWISENTKGRLWIATSANGFSALDQRTGDFVNYTMKNLKGLPSNDILCVEEDSGGNLWVGTQDAGLCVFRIRNGRLAERVFKENKGPGNSRVNRIYRDHRNNLWIASANGLWFYRQQTQSFHEFDAMRYHLRSNVFLSLIEDSRHQLYIGLQDGGLYHIDMDKFAGADPAGFVFDQVENEKGYNITPRSVQELFLDRDENLWLGTYGDGLFMVSRKAAKFQLFRKKMTDNSGESDVRYYGMCMDAEGNLWLGTDGDGIYKTRRDGTVIKHYRATGTPGSLTDNAILSAYKDSKDNLWFGTYARGLLLYNPETDGFISFKHDPANPLSIPGNDVRVIREDRNHNIWIGTNGGGLGRLNPAHTAFESYNTYNSGITSNDVRAIETDEKGNLWLGTYGGGMDYLITAKNVIHPFMQHENDRINLAGKIIYALHMDQQKRLWIGSEGEGLLVCYTNKNTVRRLSEKDGMADNTVYAILEESAGNIWVTTNDGISKVDLAKHKIYNFNSTDGLQGKQFNSGSAIVAENGNLMCFGGTEGWNMFHPREIRPSTYKPQIRITGLQLYGREENDKGDLKHISQDRGIILQASQSVFSIQYAALNFVYPRDAQFAYKMEGLDKDWNYVKSQRSATYRYLQPGRYTFKVKATNEDDVWQDHYASVDILILPPWYKSWWACTVYIAVAALLIYLLIHYKAKQTQLRYRIKIASLEAEQERELHENKISFFTNISHEFRSPLTLIVNPVKEMIKEHGTPDNLENLTIVYRNAKRMLSLVDQLLLFGKADTSADRLTIARINLISLCEEVFLCFTYLAAKKGITYLFTENYPEAEIYGDREKIEIALFNLISNALRHTPEGGKVTLDIAEDQEGVCIRVIDTGSGIPAEIGHKVFERFYKVPDQNSSRGGFGIGLFLVKNFVESHSGQVDFKSLPGQGTTFSVSLLKGKEHFAAYPIHDDQPESSLMLDELNGFDENMEADKELNSAVAVEKDRRTIAEGLSSDMLTMLIIDDNEELRHYIEKIFRDRFKLLSAANGEEGLRLINRHLPDVIICDVLMQNLNGIELCRLVKADPALNHIPLILLTASTSSEIRLRGIECGADDYISKPFEKELLMARVEGLLKSRNNLQTYFYNKITLKSANMKISAEYKDFLDRCIEIVEKHITDPDFGISTLADEIGMSRSNLYTKIKSISGQSANSFIRFIRLRKAAEIFINTDLTIQETILKIGIRDNRYFREQFFKLFNLNPSDYIKKYRKTFSSRYTVNKSLLTVKQPK</sequence>
<evidence type="ECO:0000256" key="6">
    <source>
        <dbReference type="ARBA" id="ARBA00022777"/>
    </source>
</evidence>
<keyword evidence="7" id="KW-0067">ATP-binding</keyword>
<evidence type="ECO:0000256" key="2">
    <source>
        <dbReference type="ARBA" id="ARBA00012438"/>
    </source>
</evidence>
<dbReference type="CDD" id="cd00075">
    <property type="entry name" value="HATPase"/>
    <property type="match status" value="1"/>
</dbReference>
<dbReference type="InterPro" id="IPR009057">
    <property type="entry name" value="Homeodomain-like_sf"/>
</dbReference>
<keyword evidence="12" id="KW-0812">Transmembrane</keyword>
<dbReference type="InterPro" id="IPR001789">
    <property type="entry name" value="Sig_transdc_resp-reg_receiver"/>
</dbReference>
<keyword evidence="5" id="KW-0547">Nucleotide-binding</keyword>
<keyword evidence="9" id="KW-0805">Transcription regulation</keyword>
<feature type="transmembrane region" description="Helical" evidence="12">
    <location>
        <begin position="792"/>
        <end position="811"/>
    </location>
</feature>
<organism evidence="16 17">
    <name type="scientific">Pedobacter westerhofensis</name>
    <dbReference type="NCBI Taxonomy" id="425512"/>
    <lineage>
        <taxon>Bacteria</taxon>
        <taxon>Pseudomonadati</taxon>
        <taxon>Bacteroidota</taxon>
        <taxon>Sphingobacteriia</taxon>
        <taxon>Sphingobacteriales</taxon>
        <taxon>Sphingobacteriaceae</taxon>
        <taxon>Pedobacter</taxon>
    </lineage>
</organism>
<dbReference type="PANTHER" id="PTHR43547">
    <property type="entry name" value="TWO-COMPONENT HISTIDINE KINASE"/>
    <property type="match status" value="1"/>
</dbReference>
<feature type="domain" description="Response regulatory" evidence="15">
    <location>
        <begin position="1120"/>
        <end position="1235"/>
    </location>
</feature>
<dbReference type="GO" id="GO:0000155">
    <property type="term" value="F:phosphorelay sensor kinase activity"/>
    <property type="evidence" value="ECO:0007669"/>
    <property type="project" value="InterPro"/>
</dbReference>
<dbReference type="EMBL" id="FXTN01000002">
    <property type="protein sequence ID" value="SMO48801.1"/>
    <property type="molecule type" value="Genomic_DNA"/>
</dbReference>
<dbReference type="PROSITE" id="PS01124">
    <property type="entry name" value="HTH_ARAC_FAMILY_2"/>
    <property type="match status" value="1"/>
</dbReference>
<evidence type="ECO:0000256" key="3">
    <source>
        <dbReference type="ARBA" id="ARBA00022553"/>
    </source>
</evidence>
<dbReference type="InterPro" id="IPR011006">
    <property type="entry name" value="CheY-like_superfamily"/>
</dbReference>
<dbReference type="GO" id="GO:0043565">
    <property type="term" value="F:sequence-specific DNA binding"/>
    <property type="evidence" value="ECO:0007669"/>
    <property type="project" value="InterPro"/>
</dbReference>
<dbReference type="SUPFAM" id="SSF46689">
    <property type="entry name" value="Homeodomain-like"/>
    <property type="match status" value="1"/>
</dbReference>